<evidence type="ECO:0000256" key="1">
    <source>
        <dbReference type="SAM" id="MobiDB-lite"/>
    </source>
</evidence>
<evidence type="ECO:0008006" key="4">
    <source>
        <dbReference type="Google" id="ProtNLM"/>
    </source>
</evidence>
<comment type="caution">
    <text evidence="2">The sequence shown here is derived from an EMBL/GenBank/DDBJ whole genome shotgun (WGS) entry which is preliminary data.</text>
</comment>
<dbReference type="AlphaFoldDB" id="A0AAP0ET21"/>
<keyword evidence="3" id="KW-1185">Reference proteome</keyword>
<accession>A0AAP0ET21</accession>
<dbReference type="EMBL" id="JBBNAG010000011">
    <property type="protein sequence ID" value="KAK9095303.1"/>
    <property type="molecule type" value="Genomic_DNA"/>
</dbReference>
<reference evidence="2 3" key="1">
    <citation type="submission" date="2024-01" db="EMBL/GenBank/DDBJ databases">
        <title>Genome assemblies of Stephania.</title>
        <authorList>
            <person name="Yang L."/>
        </authorList>
    </citation>
    <scope>NUCLEOTIDE SEQUENCE [LARGE SCALE GENOMIC DNA]</scope>
    <source>
        <strain evidence="2">JXDWG</strain>
        <tissue evidence="2">Leaf</tissue>
    </source>
</reference>
<evidence type="ECO:0000313" key="2">
    <source>
        <dbReference type="EMBL" id="KAK9095303.1"/>
    </source>
</evidence>
<feature type="region of interest" description="Disordered" evidence="1">
    <location>
        <begin position="75"/>
        <end position="103"/>
    </location>
</feature>
<dbReference type="Proteomes" id="UP001419268">
    <property type="component" value="Unassembled WGS sequence"/>
</dbReference>
<organism evidence="2 3">
    <name type="scientific">Stephania cephalantha</name>
    <dbReference type="NCBI Taxonomy" id="152367"/>
    <lineage>
        <taxon>Eukaryota</taxon>
        <taxon>Viridiplantae</taxon>
        <taxon>Streptophyta</taxon>
        <taxon>Embryophyta</taxon>
        <taxon>Tracheophyta</taxon>
        <taxon>Spermatophyta</taxon>
        <taxon>Magnoliopsida</taxon>
        <taxon>Ranunculales</taxon>
        <taxon>Menispermaceae</taxon>
        <taxon>Menispermoideae</taxon>
        <taxon>Cissampelideae</taxon>
        <taxon>Stephania</taxon>
    </lineage>
</organism>
<feature type="region of interest" description="Disordered" evidence="1">
    <location>
        <begin position="230"/>
        <end position="282"/>
    </location>
</feature>
<evidence type="ECO:0000313" key="3">
    <source>
        <dbReference type="Proteomes" id="UP001419268"/>
    </source>
</evidence>
<gene>
    <name evidence="2" type="ORF">Scep_026772</name>
</gene>
<name>A0AAP0ET21_9MAGN</name>
<feature type="compositionally biased region" description="Polar residues" evidence="1">
    <location>
        <begin position="257"/>
        <end position="278"/>
    </location>
</feature>
<protein>
    <recommendedName>
        <fullName evidence="4">BZIP domain-containing protein</fullName>
    </recommendedName>
</protein>
<sequence>MVQSDVQMRVGSSVDIEAHRLKNRLRQQRYRARKREEKFKRDAEIQVLAEVSLSSLPCVSDVNPAPWHDISPLSVDNPNIKNGASPGGSGGGVDYNSPHEVHSPVDIGSIQIMSSAEQDHQHSYAESLLSEAEGNSLSSLGEHQISEIQDPLFQVERSGDVSNQNMPMVIPEQDEAGNSSYIMARRLKNRERQRRYRARKRLEADLKKAQEVRETFVARVHCKRDWKEDARRAVAPESGQPKSPEVHSSGEEDPESSAIQSLMPNVSSEENHQQQASLLQLCDKEAQNEDDIQSECATNNAYLVGRRDWKMEARSKVA</sequence>
<proteinExistence type="predicted"/>